<proteinExistence type="inferred from homology"/>
<gene>
    <name evidence="3" type="primary">yedF</name>
    <name evidence="3" type="ORF">FHQ18_03395</name>
</gene>
<dbReference type="PROSITE" id="PS01148">
    <property type="entry name" value="UPF0033"/>
    <property type="match status" value="1"/>
</dbReference>
<keyword evidence="4" id="KW-1185">Reference proteome</keyword>
<dbReference type="RefSeq" id="WP_149265766.1">
    <property type="nucleotide sequence ID" value="NZ_VFJB01000003.1"/>
</dbReference>
<dbReference type="Pfam" id="PF01206">
    <property type="entry name" value="TusA"/>
    <property type="match status" value="1"/>
</dbReference>
<dbReference type="GO" id="GO:0016740">
    <property type="term" value="F:transferase activity"/>
    <property type="evidence" value="ECO:0007669"/>
    <property type="project" value="UniProtKB-KW"/>
</dbReference>
<dbReference type="SUPFAM" id="SSF75169">
    <property type="entry name" value="DsrEFH-like"/>
    <property type="match status" value="1"/>
</dbReference>
<dbReference type="PANTHER" id="PTHR33279">
    <property type="entry name" value="SULFUR CARRIER PROTEIN YEDF-RELATED"/>
    <property type="match status" value="1"/>
</dbReference>
<evidence type="ECO:0000259" key="2">
    <source>
        <dbReference type="PROSITE" id="PS01148"/>
    </source>
</evidence>
<protein>
    <submittedName>
        <fullName evidence="3">Sulfurtransferase-like selenium metabolism protein YedF</fullName>
    </submittedName>
</protein>
<dbReference type="InterPro" id="IPR027396">
    <property type="entry name" value="DsrEFH-like"/>
</dbReference>
<dbReference type="SUPFAM" id="SSF64307">
    <property type="entry name" value="SirA-like"/>
    <property type="match status" value="1"/>
</dbReference>
<comment type="similarity">
    <text evidence="1">Belongs to the sulfur carrier protein TusA family.</text>
</comment>
<dbReference type="Proteomes" id="UP000322876">
    <property type="component" value="Unassembled WGS sequence"/>
</dbReference>
<dbReference type="InterPro" id="IPR019870">
    <property type="entry name" value="Se_metab_YedF"/>
</dbReference>
<dbReference type="Gene3D" id="3.30.110.40">
    <property type="entry name" value="TusA-like domain"/>
    <property type="match status" value="1"/>
</dbReference>
<dbReference type="CDD" id="cd03421">
    <property type="entry name" value="SirA_like_N"/>
    <property type="match status" value="1"/>
</dbReference>
<accession>A0A5A8F7I7</accession>
<reference evidence="3 4" key="1">
    <citation type="submission" date="2019-06" db="EMBL/GenBank/DDBJ databases">
        <title>Genomic insights into carbon and energy metabolism of Deferribacter autotrophicus revealed new metabolic traits in the phylum Deferribacteres.</title>
        <authorList>
            <person name="Slobodkin A.I."/>
            <person name="Slobodkina G.B."/>
            <person name="Allioux M."/>
            <person name="Alain K."/>
            <person name="Jebbar M."/>
            <person name="Shadrin V."/>
            <person name="Kublanov I.V."/>
            <person name="Toshchakov S.V."/>
            <person name="Bonch-Osmolovskaya E.A."/>
        </authorList>
    </citation>
    <scope>NUCLEOTIDE SEQUENCE [LARGE SCALE GENOMIC DNA]</scope>
    <source>
        <strain evidence="3 4">SL50</strain>
    </source>
</reference>
<organism evidence="3 4">
    <name type="scientific">Deferribacter autotrophicus</name>
    <dbReference type="NCBI Taxonomy" id="500465"/>
    <lineage>
        <taxon>Bacteria</taxon>
        <taxon>Pseudomonadati</taxon>
        <taxon>Deferribacterota</taxon>
        <taxon>Deferribacteres</taxon>
        <taxon>Deferribacterales</taxon>
        <taxon>Deferribacteraceae</taxon>
        <taxon>Deferribacter</taxon>
    </lineage>
</organism>
<dbReference type="OrthoDB" id="9801500at2"/>
<evidence type="ECO:0000313" key="4">
    <source>
        <dbReference type="Proteomes" id="UP000322876"/>
    </source>
</evidence>
<name>A0A5A8F7I7_9BACT</name>
<dbReference type="NCBIfam" id="TIGR03527">
    <property type="entry name" value="selenium_YedF"/>
    <property type="match status" value="1"/>
</dbReference>
<dbReference type="InterPro" id="IPR036868">
    <property type="entry name" value="TusA-like_sf"/>
</dbReference>
<evidence type="ECO:0000256" key="1">
    <source>
        <dbReference type="ARBA" id="ARBA00008984"/>
    </source>
</evidence>
<dbReference type="AlphaFoldDB" id="A0A5A8F7I7"/>
<dbReference type="PANTHER" id="PTHR33279:SF6">
    <property type="entry name" value="SULFUR CARRIER PROTEIN YEDF-RELATED"/>
    <property type="match status" value="1"/>
</dbReference>
<dbReference type="Pfam" id="PF02635">
    <property type="entry name" value="DsrE"/>
    <property type="match status" value="1"/>
</dbReference>
<feature type="domain" description="UPF0033" evidence="2">
    <location>
        <begin position="3"/>
        <end position="27"/>
    </location>
</feature>
<comment type="caution">
    <text evidence="3">The sequence shown here is derived from an EMBL/GenBank/DDBJ whole genome shotgun (WGS) entry which is preliminary data.</text>
</comment>
<dbReference type="EMBL" id="VFJB01000003">
    <property type="protein sequence ID" value="KAA0259008.1"/>
    <property type="molecule type" value="Genomic_DNA"/>
</dbReference>
<dbReference type="InterPro" id="IPR001455">
    <property type="entry name" value="TusA-like"/>
</dbReference>
<evidence type="ECO:0000313" key="3">
    <source>
        <dbReference type="EMBL" id="KAA0259008.1"/>
    </source>
</evidence>
<sequence length="197" mass="21710">MVVDARGKACPTPVIMTKKALEEIEEGVITVLVDNVASKENVSKFAASQGFTYEVDDKGEYFEIVIAKGYKCSLPQDSDKDKEDVTANLVIHVGSDAIGNGSDELGKLLMTGFIENIINMDFLPKTVIFVNSGVFLTTKNEKTINALKELENKGVEILSCGTCLTHFNLMDDLKVGEVTDAYKVMQRLFYADKIIRL</sequence>
<dbReference type="InterPro" id="IPR003787">
    <property type="entry name" value="Sulphur_relay_DsrE/F-like"/>
</dbReference>
<keyword evidence="3" id="KW-0808">Transferase</keyword>